<keyword evidence="2" id="KW-0689">Ribosomal protein</keyword>
<comment type="similarity">
    <text evidence="1">Belongs to the bacterial ribosomal protein bL28 family.</text>
</comment>
<dbReference type="Proteomes" id="UP001437256">
    <property type="component" value="Unassembled WGS sequence"/>
</dbReference>
<evidence type="ECO:0000256" key="1">
    <source>
        <dbReference type="ARBA" id="ARBA00008760"/>
    </source>
</evidence>
<proteinExistence type="inferred from homology"/>
<dbReference type="PANTHER" id="PTHR13528">
    <property type="entry name" value="39S RIBOSOMAL PROTEIN L28, MITOCHONDRIAL"/>
    <property type="match status" value="1"/>
</dbReference>
<evidence type="ECO:0000256" key="2">
    <source>
        <dbReference type="ARBA" id="ARBA00022980"/>
    </source>
</evidence>
<dbReference type="EMBL" id="JBBXMP010000120">
    <property type="protein sequence ID" value="KAL0061873.1"/>
    <property type="molecule type" value="Genomic_DNA"/>
</dbReference>
<protein>
    <recommendedName>
        <fullName evidence="4">Large ribosomal subunit protein bL28c</fullName>
    </recommendedName>
</protein>
<dbReference type="InterPro" id="IPR037147">
    <property type="entry name" value="Ribosomal_bL28_sf"/>
</dbReference>
<dbReference type="InterPro" id="IPR001383">
    <property type="entry name" value="Ribosomal_bL28_bact-type"/>
</dbReference>
<reference evidence="5 6" key="1">
    <citation type="submission" date="2024-05" db="EMBL/GenBank/DDBJ databases">
        <title>A draft genome resource for the thread blight pathogen Marasmius tenuissimus strain MS-2.</title>
        <authorList>
            <person name="Yulfo-Soto G.E."/>
            <person name="Baruah I.K."/>
            <person name="Amoako-Attah I."/>
            <person name="Bukari Y."/>
            <person name="Meinhardt L.W."/>
            <person name="Bailey B.A."/>
            <person name="Cohen S.P."/>
        </authorList>
    </citation>
    <scope>NUCLEOTIDE SEQUENCE [LARGE SCALE GENOMIC DNA]</scope>
    <source>
        <strain evidence="5 6">MS-2</strain>
    </source>
</reference>
<evidence type="ECO:0000256" key="3">
    <source>
        <dbReference type="ARBA" id="ARBA00023274"/>
    </source>
</evidence>
<name>A0ABR2ZKL0_9AGAR</name>
<evidence type="ECO:0000313" key="5">
    <source>
        <dbReference type="EMBL" id="KAL0061873.1"/>
    </source>
</evidence>
<dbReference type="PANTHER" id="PTHR13528:SF2">
    <property type="entry name" value="LARGE RIBOSOMAL SUBUNIT PROTEIN BL28M"/>
    <property type="match status" value="1"/>
</dbReference>
<dbReference type="InterPro" id="IPR034704">
    <property type="entry name" value="Ribosomal_bL28/bL31-like_sf"/>
</dbReference>
<organism evidence="5 6">
    <name type="scientific">Marasmius tenuissimus</name>
    <dbReference type="NCBI Taxonomy" id="585030"/>
    <lineage>
        <taxon>Eukaryota</taxon>
        <taxon>Fungi</taxon>
        <taxon>Dikarya</taxon>
        <taxon>Basidiomycota</taxon>
        <taxon>Agaricomycotina</taxon>
        <taxon>Agaricomycetes</taxon>
        <taxon>Agaricomycetidae</taxon>
        <taxon>Agaricales</taxon>
        <taxon>Marasmiineae</taxon>
        <taxon>Marasmiaceae</taxon>
        <taxon>Marasmius</taxon>
    </lineage>
</organism>
<evidence type="ECO:0000256" key="4">
    <source>
        <dbReference type="ARBA" id="ARBA00035265"/>
    </source>
</evidence>
<dbReference type="InterPro" id="IPR026569">
    <property type="entry name" value="Ribosomal_bL28"/>
</dbReference>
<comment type="caution">
    <text evidence="5">The sequence shown here is derived from an EMBL/GenBank/DDBJ whole genome shotgun (WGS) entry which is preliminary data.</text>
</comment>
<sequence>MFPSLPTFKAAPVSQPFKRAQLGLFQGKSKRYGNNVPFSKHKTRRTWLPNVQRKRLSSEALGRDIRVKLTTRALKTIKKHDGIDNYLLNTRQGLLGWEGLRLRLTVREALKNPPTTALPVGETPEEKVTRVEELESAQRKSKARQDRALELRKVAYGQKPTLETARAAREAAVQALGGTASPGKIIDHLRKQKRDQKEVLGSAFANLSIS</sequence>
<dbReference type="SUPFAM" id="SSF143800">
    <property type="entry name" value="L28p-like"/>
    <property type="match status" value="1"/>
</dbReference>
<accession>A0ABR2ZKL0</accession>
<keyword evidence="3" id="KW-0687">Ribonucleoprotein</keyword>
<keyword evidence="6" id="KW-1185">Reference proteome</keyword>
<evidence type="ECO:0000313" key="6">
    <source>
        <dbReference type="Proteomes" id="UP001437256"/>
    </source>
</evidence>
<dbReference type="HAMAP" id="MF_00373">
    <property type="entry name" value="Ribosomal_bL28"/>
    <property type="match status" value="1"/>
</dbReference>
<dbReference type="Pfam" id="PF00830">
    <property type="entry name" value="Ribosomal_L28"/>
    <property type="match status" value="1"/>
</dbReference>
<dbReference type="NCBIfam" id="TIGR00009">
    <property type="entry name" value="L28"/>
    <property type="match status" value="1"/>
</dbReference>
<dbReference type="Gene3D" id="2.30.170.40">
    <property type="entry name" value="Ribosomal protein L28/L24"/>
    <property type="match status" value="1"/>
</dbReference>
<gene>
    <name evidence="5" type="ORF">AAF712_011249</name>
</gene>